<dbReference type="EMBL" id="VSRR010002434">
    <property type="protein sequence ID" value="MPC31437.1"/>
    <property type="molecule type" value="Genomic_DNA"/>
</dbReference>
<organism evidence="1 2">
    <name type="scientific">Portunus trituberculatus</name>
    <name type="common">Swimming crab</name>
    <name type="synonym">Neptunus trituberculatus</name>
    <dbReference type="NCBI Taxonomy" id="210409"/>
    <lineage>
        <taxon>Eukaryota</taxon>
        <taxon>Metazoa</taxon>
        <taxon>Ecdysozoa</taxon>
        <taxon>Arthropoda</taxon>
        <taxon>Crustacea</taxon>
        <taxon>Multicrustacea</taxon>
        <taxon>Malacostraca</taxon>
        <taxon>Eumalacostraca</taxon>
        <taxon>Eucarida</taxon>
        <taxon>Decapoda</taxon>
        <taxon>Pleocyemata</taxon>
        <taxon>Brachyura</taxon>
        <taxon>Eubrachyura</taxon>
        <taxon>Portunoidea</taxon>
        <taxon>Portunidae</taxon>
        <taxon>Portuninae</taxon>
        <taxon>Portunus</taxon>
    </lineage>
</organism>
<gene>
    <name evidence="1" type="ORF">E2C01_024726</name>
</gene>
<comment type="caution">
    <text evidence="1">The sequence shown here is derived from an EMBL/GenBank/DDBJ whole genome shotgun (WGS) entry which is preliminary data.</text>
</comment>
<dbReference type="Proteomes" id="UP000324222">
    <property type="component" value="Unassembled WGS sequence"/>
</dbReference>
<sequence length="65" mass="6934">MESLKTYYYYKAKILKSTLGQCTRSVLVLVSEDGSVCVTAADQPGGTTLLNVVTVTADRMVTADG</sequence>
<evidence type="ECO:0000313" key="1">
    <source>
        <dbReference type="EMBL" id="MPC31437.1"/>
    </source>
</evidence>
<protein>
    <submittedName>
        <fullName evidence="1">Uncharacterized protein</fullName>
    </submittedName>
</protein>
<accession>A0A5B7EDN9</accession>
<keyword evidence="2" id="KW-1185">Reference proteome</keyword>
<evidence type="ECO:0000313" key="2">
    <source>
        <dbReference type="Proteomes" id="UP000324222"/>
    </source>
</evidence>
<dbReference type="AlphaFoldDB" id="A0A5B7EDN9"/>
<name>A0A5B7EDN9_PORTR</name>
<reference evidence="1 2" key="1">
    <citation type="submission" date="2019-05" db="EMBL/GenBank/DDBJ databases">
        <title>Another draft genome of Portunus trituberculatus and its Hox gene families provides insights of decapod evolution.</title>
        <authorList>
            <person name="Jeong J.-H."/>
            <person name="Song I."/>
            <person name="Kim S."/>
            <person name="Choi T."/>
            <person name="Kim D."/>
            <person name="Ryu S."/>
            <person name="Kim W."/>
        </authorList>
    </citation>
    <scope>NUCLEOTIDE SEQUENCE [LARGE SCALE GENOMIC DNA]</scope>
    <source>
        <tissue evidence="1">Muscle</tissue>
    </source>
</reference>
<proteinExistence type="predicted"/>